<dbReference type="OrthoDB" id="28801at2"/>
<dbReference type="GO" id="GO:0006633">
    <property type="term" value="P:fatty acid biosynthetic process"/>
    <property type="evidence" value="ECO:0007669"/>
    <property type="project" value="TreeGrafter"/>
</dbReference>
<dbReference type="InterPro" id="IPR025110">
    <property type="entry name" value="AMP-bd_C"/>
</dbReference>
<dbReference type="GO" id="GO:0006637">
    <property type="term" value="P:acyl-CoA metabolic process"/>
    <property type="evidence" value="ECO:0007669"/>
    <property type="project" value="TreeGrafter"/>
</dbReference>
<dbReference type="Pfam" id="PF13193">
    <property type="entry name" value="AMP-binding_C"/>
    <property type="match status" value="1"/>
</dbReference>
<dbReference type="Pfam" id="PF00501">
    <property type="entry name" value="AMP-binding"/>
    <property type="match status" value="1"/>
</dbReference>
<dbReference type="EMBL" id="SIJL01000002">
    <property type="protein sequence ID" value="TBH21516.1"/>
    <property type="molecule type" value="Genomic_DNA"/>
</dbReference>
<evidence type="ECO:0000256" key="2">
    <source>
        <dbReference type="ARBA" id="ARBA00022598"/>
    </source>
</evidence>
<dbReference type="PANTHER" id="PTHR43605:SF10">
    <property type="entry name" value="ACYL-COA SYNTHETASE MEDIUM CHAIN FAMILY MEMBER 3"/>
    <property type="match status" value="1"/>
</dbReference>
<feature type="domain" description="AMP-binding enzyme C-terminal" evidence="6">
    <location>
        <begin position="437"/>
        <end position="515"/>
    </location>
</feature>
<dbReference type="GO" id="GO:0004321">
    <property type="term" value="F:fatty-acyl-CoA synthase activity"/>
    <property type="evidence" value="ECO:0007669"/>
    <property type="project" value="TreeGrafter"/>
</dbReference>
<name>A0A4Q9B6Y2_9DEIN</name>
<dbReference type="InterPro" id="IPR051087">
    <property type="entry name" value="Mitochondrial_ACSM"/>
</dbReference>
<evidence type="ECO:0000313" key="7">
    <source>
        <dbReference type="EMBL" id="TBH21516.1"/>
    </source>
</evidence>
<keyword evidence="3" id="KW-0547">Nucleotide-binding</keyword>
<evidence type="ECO:0000259" key="5">
    <source>
        <dbReference type="Pfam" id="PF00501"/>
    </source>
</evidence>
<sequence length="535" mass="59784">MRGPKLKKQPRDELLRTFRWPRPRGFNLAKDTVDHWARTEPGRVALLEPKGRKATYAQLSVQSMKWATVLRAYGISPGDRVGILFPQSLEAALAHLAVYRLGAIALPLSTLFGSDAVRYRLEHGEAKVLLADIEALEPLKEAIPDGVKILPREAIWLLAERATPDPKPHPTRPEDPALLIYTSGTTGKPKGALLPHSTLIGHLPGFYLYSNFPRHPAVYWSPADWAWMGGLMDVLFPALYYGFTVVAHRSRRFDPEEALWLMERFGVTHTFLFPTALKMLRGLGKLRRRRPKLKSVHSGGEPLGEELQAWAQENLGLPVNEFYGQTEANLLVGNSYLIYPIRPGSMGLPYPGHEVEVLREDGSLAETGELGEVAVKTPDPVAFLGYWKNPEATQAKFLGPYLLTGDLAVRDEEGYLWFKGRKDDLIKSAGYRISPFEVEEVLMAHPAVAMVGVVGLPDPERGEKVAAFIKLRPGYSPSPALEEELKALVRSQLGHHAYPREVRFLEELPLTPTGKIQRFRLRALALEEGYGEVPR</sequence>
<dbReference type="Proteomes" id="UP000292858">
    <property type="component" value="Unassembled WGS sequence"/>
</dbReference>
<evidence type="ECO:0000256" key="4">
    <source>
        <dbReference type="ARBA" id="ARBA00022840"/>
    </source>
</evidence>
<dbReference type="PANTHER" id="PTHR43605">
    <property type="entry name" value="ACYL-COENZYME A SYNTHETASE"/>
    <property type="match status" value="1"/>
</dbReference>
<dbReference type="SUPFAM" id="SSF56801">
    <property type="entry name" value="Acetyl-CoA synthetase-like"/>
    <property type="match status" value="1"/>
</dbReference>
<comment type="caution">
    <text evidence="7">The sequence shown here is derived from an EMBL/GenBank/DDBJ whole genome shotgun (WGS) entry which is preliminary data.</text>
</comment>
<evidence type="ECO:0000313" key="8">
    <source>
        <dbReference type="Proteomes" id="UP000292858"/>
    </source>
</evidence>
<dbReference type="InterPro" id="IPR020845">
    <property type="entry name" value="AMP-binding_CS"/>
</dbReference>
<evidence type="ECO:0000256" key="3">
    <source>
        <dbReference type="ARBA" id="ARBA00022741"/>
    </source>
</evidence>
<dbReference type="GO" id="GO:0005524">
    <property type="term" value="F:ATP binding"/>
    <property type="evidence" value="ECO:0007669"/>
    <property type="project" value="UniProtKB-KW"/>
</dbReference>
<keyword evidence="2" id="KW-0436">Ligase</keyword>
<organism evidence="7 8">
    <name type="scientific">Thermus thermamylovorans</name>
    <dbReference type="NCBI Taxonomy" id="2509362"/>
    <lineage>
        <taxon>Bacteria</taxon>
        <taxon>Thermotogati</taxon>
        <taxon>Deinococcota</taxon>
        <taxon>Deinococci</taxon>
        <taxon>Thermales</taxon>
        <taxon>Thermaceae</taxon>
        <taxon>Thermus</taxon>
    </lineage>
</organism>
<dbReference type="InterPro" id="IPR042099">
    <property type="entry name" value="ANL_N_sf"/>
</dbReference>
<dbReference type="GO" id="GO:0016405">
    <property type="term" value="F:CoA-ligase activity"/>
    <property type="evidence" value="ECO:0007669"/>
    <property type="project" value="UniProtKB-ARBA"/>
</dbReference>
<dbReference type="Gene3D" id="3.40.50.12780">
    <property type="entry name" value="N-terminal domain of ligase-like"/>
    <property type="match status" value="1"/>
</dbReference>
<protein>
    <submittedName>
        <fullName evidence="7">AMP-dependent synthetase</fullName>
    </submittedName>
</protein>
<feature type="domain" description="AMP-dependent synthetase/ligase" evidence="5">
    <location>
        <begin position="34"/>
        <end position="387"/>
    </location>
</feature>
<dbReference type="AlphaFoldDB" id="A0A4Q9B6Y2"/>
<accession>A0A4Q9B6Y2</accession>
<gene>
    <name evidence="7" type="ORF">ETP66_02600</name>
</gene>
<dbReference type="PROSITE" id="PS00455">
    <property type="entry name" value="AMP_BINDING"/>
    <property type="match status" value="1"/>
</dbReference>
<reference evidence="7 8" key="1">
    <citation type="submission" date="2019-02" db="EMBL/GenBank/DDBJ databases">
        <title>Thermus sp. a novel from hot spring.</title>
        <authorList>
            <person name="Zhao Z."/>
        </authorList>
    </citation>
    <scope>NUCLEOTIDE SEQUENCE [LARGE SCALE GENOMIC DNA]</scope>
    <source>
        <strain evidence="7 8">CFH 72773T</strain>
    </source>
</reference>
<keyword evidence="8" id="KW-1185">Reference proteome</keyword>
<dbReference type="RefSeq" id="WP_130840329.1">
    <property type="nucleotide sequence ID" value="NZ_SIJL01000002.1"/>
</dbReference>
<keyword evidence="4" id="KW-0067">ATP-binding</keyword>
<dbReference type="GO" id="GO:0015645">
    <property type="term" value="F:fatty acid ligase activity"/>
    <property type="evidence" value="ECO:0007669"/>
    <property type="project" value="TreeGrafter"/>
</dbReference>
<dbReference type="InterPro" id="IPR045851">
    <property type="entry name" value="AMP-bd_C_sf"/>
</dbReference>
<evidence type="ECO:0000256" key="1">
    <source>
        <dbReference type="ARBA" id="ARBA00006432"/>
    </source>
</evidence>
<comment type="similarity">
    <text evidence="1">Belongs to the ATP-dependent AMP-binding enzyme family.</text>
</comment>
<dbReference type="Gene3D" id="3.30.300.30">
    <property type="match status" value="1"/>
</dbReference>
<dbReference type="InterPro" id="IPR000873">
    <property type="entry name" value="AMP-dep_synth/lig_dom"/>
</dbReference>
<evidence type="ECO:0000259" key="6">
    <source>
        <dbReference type="Pfam" id="PF13193"/>
    </source>
</evidence>
<proteinExistence type="inferred from homology"/>